<name>A0A0C9TWH1_SPHS4</name>
<evidence type="ECO:0008006" key="3">
    <source>
        <dbReference type="Google" id="ProtNLM"/>
    </source>
</evidence>
<dbReference type="Gene3D" id="3.30.200.20">
    <property type="entry name" value="Phosphorylase Kinase, domain 1"/>
    <property type="match status" value="1"/>
</dbReference>
<dbReference type="EMBL" id="KN837380">
    <property type="protein sequence ID" value="KIJ26184.1"/>
    <property type="molecule type" value="Genomic_DNA"/>
</dbReference>
<keyword evidence="2" id="KW-1185">Reference proteome</keyword>
<gene>
    <name evidence="1" type="ORF">M422DRAFT_272757</name>
</gene>
<dbReference type="SUPFAM" id="SSF56112">
    <property type="entry name" value="Protein kinase-like (PK-like)"/>
    <property type="match status" value="1"/>
</dbReference>
<reference evidence="1 2" key="1">
    <citation type="submission" date="2014-06" db="EMBL/GenBank/DDBJ databases">
        <title>Evolutionary Origins and Diversification of the Mycorrhizal Mutualists.</title>
        <authorList>
            <consortium name="DOE Joint Genome Institute"/>
            <consortium name="Mycorrhizal Genomics Consortium"/>
            <person name="Kohler A."/>
            <person name="Kuo A."/>
            <person name="Nagy L.G."/>
            <person name="Floudas D."/>
            <person name="Copeland A."/>
            <person name="Barry K.W."/>
            <person name="Cichocki N."/>
            <person name="Veneault-Fourrey C."/>
            <person name="LaButti K."/>
            <person name="Lindquist E.A."/>
            <person name="Lipzen A."/>
            <person name="Lundell T."/>
            <person name="Morin E."/>
            <person name="Murat C."/>
            <person name="Riley R."/>
            <person name="Ohm R."/>
            <person name="Sun H."/>
            <person name="Tunlid A."/>
            <person name="Henrissat B."/>
            <person name="Grigoriev I.V."/>
            <person name="Hibbett D.S."/>
            <person name="Martin F."/>
        </authorList>
    </citation>
    <scope>NUCLEOTIDE SEQUENCE [LARGE SCALE GENOMIC DNA]</scope>
    <source>
        <strain evidence="1 2">SS14</strain>
    </source>
</reference>
<accession>A0A0C9TWH1</accession>
<protein>
    <recommendedName>
        <fullName evidence="3">Protein kinase domain-containing protein</fullName>
    </recommendedName>
</protein>
<dbReference type="OrthoDB" id="2965063at2759"/>
<organism evidence="1 2">
    <name type="scientific">Sphaerobolus stellatus (strain SS14)</name>
    <dbReference type="NCBI Taxonomy" id="990650"/>
    <lineage>
        <taxon>Eukaryota</taxon>
        <taxon>Fungi</taxon>
        <taxon>Dikarya</taxon>
        <taxon>Basidiomycota</taxon>
        <taxon>Agaricomycotina</taxon>
        <taxon>Agaricomycetes</taxon>
        <taxon>Phallomycetidae</taxon>
        <taxon>Geastrales</taxon>
        <taxon>Sphaerobolaceae</taxon>
        <taxon>Sphaerobolus</taxon>
    </lineage>
</organism>
<dbReference type="Proteomes" id="UP000054279">
    <property type="component" value="Unassembled WGS sequence"/>
</dbReference>
<dbReference type="AlphaFoldDB" id="A0A0C9TWH1"/>
<dbReference type="CDD" id="cd21037">
    <property type="entry name" value="MLKL_NTD"/>
    <property type="match status" value="1"/>
</dbReference>
<proteinExistence type="predicted"/>
<dbReference type="HOGENOM" id="CLU_012055_1_0_1"/>
<evidence type="ECO:0000313" key="1">
    <source>
        <dbReference type="EMBL" id="KIJ26184.1"/>
    </source>
</evidence>
<dbReference type="InterPro" id="IPR059179">
    <property type="entry name" value="MLKL-like_MCAfunc"/>
</dbReference>
<sequence length="872" mass="100658">MLIVRRVLRRKQPNTDSDGEWISHAMKAAKITANAAKMIPVAGPFIEGGANIFFYVLEPLKQSKDNKEIFKELTQSITRVFQILQKAISGTPRVEPSDEFTKMCSDFKSLMERLLKDHILFVSESQSRPIKNYLRSEQIKGMISKYQKDINTLREDLVLYCTVSTHLQVQMFKIDGSPASVPLLPGKGNDHFPEFEDFHELKPGDINLQAEIKHNNSILPFRRRMPLPFKEYHALTSANGMSHRTTVKIYEGKESKEQLKAELRIMEHLRHPNITQVLGFCKSQHLPAVIFYEDLRPVKVADRYGTLDLTWNTLEHLTTRYRMSCDIQDGVRHMQAKLPSFLKTEKTKYRGVIFNIDIGYTEPGKAQLGIYLGNDNRVKISILLSDTGSDFFTTSNYSSTDVIIDESRLQALHTQLENYVARSPTEMTSLLQNFHSVIPVEYDFFPLGSNKILLGGVYAQFLPCLTCQRCSILYPFTSSSNEQKLIAGFSSHGYNVDDWQLSIPSSEVWSSLKRSGKGIRLSFTESHTTEKMTLFQYCYAVDDRERDILLWNSFLTEICHFKSRFDAICPLSKCKLLALNLVFGMEWHIELEVENTPGTWPVNELYLYVNDAIISEEGYCQAPEIYWSQCPQGTTRLTALELHPFGIHYLPKLTCQCEAIHFNFKIHSIKLIQNFYESCGLNAFSDEVARAIGPILPQHFNLGDAKQRRRRSFTGYLSLHKYPKENTFSINDVIPYDKPLGHYLGNYLGRLNRPLIFNSHLQNVLQLWKSNARLGIRPSRYWTFLAAAEVLPESLRWYDLRTTGHEFAYGEVNVNPRYTELPSRAREFWSTAMHLGISVDEYLWRWEDYLASEDSHPVLWWMIFPESFDTDE</sequence>
<evidence type="ECO:0000313" key="2">
    <source>
        <dbReference type="Proteomes" id="UP000054279"/>
    </source>
</evidence>
<dbReference type="InterPro" id="IPR011009">
    <property type="entry name" value="Kinase-like_dom_sf"/>
</dbReference>